<reference evidence="10 11" key="1">
    <citation type="submission" date="2015-09" db="EMBL/GenBank/DDBJ databases">
        <authorList>
            <consortium name="Pathogen Informatics"/>
        </authorList>
    </citation>
    <scope>NUCLEOTIDE SEQUENCE [LARGE SCALE GENOMIC DNA]</scope>
    <source>
        <strain evidence="4 11">2789STDY5834835</strain>
        <strain evidence="3 10">2789STDY5834966</strain>
    </source>
</reference>
<accession>A0A174JTT8</accession>
<dbReference type="AlphaFoldDB" id="A0A174JTT8"/>
<dbReference type="GO" id="GO:1990904">
    <property type="term" value="C:ribonucleoprotein complex"/>
    <property type="evidence" value="ECO:0007669"/>
    <property type="project" value="UniProtKB-KW"/>
</dbReference>
<dbReference type="EMBL" id="CYYC01000001">
    <property type="protein sequence ID" value="CUM76619.1"/>
    <property type="molecule type" value="Genomic_DNA"/>
</dbReference>
<dbReference type="EMBL" id="QRQO01000051">
    <property type="protein sequence ID" value="RHN09860.1"/>
    <property type="molecule type" value="Genomic_DNA"/>
</dbReference>
<dbReference type="OrthoDB" id="1683515at2"/>
<gene>
    <name evidence="8" type="ORF">DW068_00230</name>
    <name evidence="7" type="ORF">DW833_00895</name>
    <name evidence="6" type="ORF">DW972_04125</name>
    <name evidence="9" type="ORF">DWZ29_13730</name>
    <name evidence="5" type="ORF">DXD91_02915</name>
    <name evidence="4" type="ORF">ERS852450_02855</name>
    <name evidence="3" type="ORF">ERS852578_00097</name>
</gene>
<evidence type="ECO:0000313" key="12">
    <source>
        <dbReference type="Proteomes" id="UP000262524"/>
    </source>
</evidence>
<evidence type="ECO:0000313" key="13">
    <source>
        <dbReference type="Proteomes" id="UP000283497"/>
    </source>
</evidence>
<organism evidence="4 11">
    <name type="scientific">Anaerobutyricum hallii</name>
    <dbReference type="NCBI Taxonomy" id="39488"/>
    <lineage>
        <taxon>Bacteria</taxon>
        <taxon>Bacillati</taxon>
        <taxon>Bacillota</taxon>
        <taxon>Clostridia</taxon>
        <taxon>Lachnospirales</taxon>
        <taxon>Lachnospiraceae</taxon>
        <taxon>Anaerobutyricum</taxon>
    </lineage>
</organism>
<sequence>MLEYKLGYFATSLCGHDKGKVYMIVKQEGEMIGLSDGGRRTIDNPKWKKKKHIQMIRSERMAEAFPSLISSEDANQRICDEIAGMEGRKVRKQED</sequence>
<dbReference type="Proteomes" id="UP000286561">
    <property type="component" value="Unassembled WGS sequence"/>
</dbReference>
<dbReference type="CDD" id="cd06088">
    <property type="entry name" value="KOW_RPL14"/>
    <property type="match status" value="1"/>
</dbReference>
<dbReference type="GO" id="GO:0005840">
    <property type="term" value="C:ribosome"/>
    <property type="evidence" value="ECO:0007669"/>
    <property type="project" value="UniProtKB-KW"/>
</dbReference>
<evidence type="ECO:0000313" key="9">
    <source>
        <dbReference type="EMBL" id="RHN09860.1"/>
    </source>
</evidence>
<dbReference type="InterPro" id="IPR008991">
    <property type="entry name" value="Translation_prot_SH3-like_sf"/>
</dbReference>
<dbReference type="RefSeq" id="WP_005344619.1">
    <property type="nucleotide sequence ID" value="NZ_BLYK01000033.1"/>
</dbReference>
<dbReference type="EMBL" id="QSEP01000013">
    <property type="protein sequence ID" value="RGZ84826.1"/>
    <property type="molecule type" value="Genomic_DNA"/>
</dbReference>
<dbReference type="Proteomes" id="UP000283700">
    <property type="component" value="Unassembled WGS sequence"/>
</dbReference>
<evidence type="ECO:0000313" key="15">
    <source>
        <dbReference type="Proteomes" id="UP000284621"/>
    </source>
</evidence>
<evidence type="ECO:0000313" key="14">
    <source>
        <dbReference type="Proteomes" id="UP000283700"/>
    </source>
</evidence>
<dbReference type="EMBL" id="QSID01000001">
    <property type="protein sequence ID" value="RHC68102.1"/>
    <property type="molecule type" value="Genomic_DNA"/>
</dbReference>
<dbReference type="Proteomes" id="UP000283497">
    <property type="component" value="Unassembled WGS sequence"/>
</dbReference>
<dbReference type="Proteomes" id="UP000262524">
    <property type="component" value="Unassembled WGS sequence"/>
</dbReference>
<dbReference type="EMBL" id="QSOE01000011">
    <property type="protein sequence ID" value="RGI91263.1"/>
    <property type="molecule type" value="Genomic_DNA"/>
</dbReference>
<dbReference type="SUPFAM" id="SSF50104">
    <property type="entry name" value="Translation proteins SH3-like domain"/>
    <property type="match status" value="1"/>
</dbReference>
<keyword evidence="15" id="KW-1185">Reference proteome</keyword>
<evidence type="ECO:0000313" key="6">
    <source>
        <dbReference type="EMBL" id="RGZ84826.1"/>
    </source>
</evidence>
<evidence type="ECO:0000256" key="1">
    <source>
        <dbReference type="ARBA" id="ARBA00022980"/>
    </source>
</evidence>
<evidence type="ECO:0000313" key="8">
    <source>
        <dbReference type="EMBL" id="RHK42321.1"/>
    </source>
</evidence>
<dbReference type="EMBL" id="QRNJ01000001">
    <property type="protein sequence ID" value="RHK42321.1"/>
    <property type="molecule type" value="Genomic_DNA"/>
</dbReference>
<proteinExistence type="predicted"/>
<dbReference type="InterPro" id="IPR041985">
    <property type="entry name" value="Ribosomal_eL14_KOW"/>
</dbReference>
<dbReference type="Proteomes" id="UP000284621">
    <property type="component" value="Unassembled WGS sequence"/>
</dbReference>
<dbReference type="GeneID" id="75047528"/>
<protein>
    <recommendedName>
        <fullName evidence="17">KOW domain-containing protein</fullName>
    </recommendedName>
</protein>
<keyword evidence="2" id="KW-0687">Ribonucleoprotein</keyword>
<evidence type="ECO:0000313" key="7">
    <source>
        <dbReference type="EMBL" id="RHC68102.1"/>
    </source>
</evidence>
<name>A0A174JTT8_9FIRM</name>
<evidence type="ECO:0000313" key="10">
    <source>
        <dbReference type="Proteomes" id="UP000095390"/>
    </source>
</evidence>
<dbReference type="Proteomes" id="UP000095679">
    <property type="component" value="Unassembled WGS sequence"/>
</dbReference>
<reference evidence="12 13" key="2">
    <citation type="submission" date="2018-08" db="EMBL/GenBank/DDBJ databases">
        <title>A genome reference for cultivated species of the human gut microbiota.</title>
        <authorList>
            <person name="Zou Y."/>
            <person name="Xue W."/>
            <person name="Luo G."/>
        </authorList>
    </citation>
    <scope>NUCLEOTIDE SEQUENCE [LARGE SCALE GENOMIC DNA]</scope>
    <source>
        <strain evidence="9 14">AF31-17AC</strain>
        <strain evidence="8 13">AF45-14BH</strain>
        <strain evidence="7 15">AM34-3LB</strain>
        <strain evidence="6 16">AM48-23BH</strain>
        <strain evidence="5 12">TM10-1AC</strain>
    </source>
</reference>
<evidence type="ECO:0000313" key="4">
    <source>
        <dbReference type="EMBL" id="CUP00419.1"/>
    </source>
</evidence>
<dbReference type="EMBL" id="CYZL01000035">
    <property type="protein sequence ID" value="CUP00419.1"/>
    <property type="molecule type" value="Genomic_DNA"/>
</dbReference>
<evidence type="ECO:0000313" key="5">
    <source>
        <dbReference type="EMBL" id="RGI91263.1"/>
    </source>
</evidence>
<evidence type="ECO:0008006" key="17">
    <source>
        <dbReference type="Google" id="ProtNLM"/>
    </source>
</evidence>
<evidence type="ECO:0000313" key="3">
    <source>
        <dbReference type="EMBL" id="CUM76619.1"/>
    </source>
</evidence>
<dbReference type="Proteomes" id="UP000095390">
    <property type="component" value="Unassembled WGS sequence"/>
</dbReference>
<evidence type="ECO:0000313" key="16">
    <source>
        <dbReference type="Proteomes" id="UP000286561"/>
    </source>
</evidence>
<evidence type="ECO:0000256" key="2">
    <source>
        <dbReference type="ARBA" id="ARBA00023274"/>
    </source>
</evidence>
<keyword evidence="1" id="KW-0689">Ribosomal protein</keyword>
<evidence type="ECO:0000313" key="11">
    <source>
        <dbReference type="Proteomes" id="UP000095679"/>
    </source>
</evidence>